<feature type="signal peptide" evidence="1">
    <location>
        <begin position="1"/>
        <end position="19"/>
    </location>
</feature>
<protein>
    <submittedName>
        <fullName evidence="2">Uncharacterized protein</fullName>
    </submittedName>
</protein>
<keyword evidence="3" id="KW-1185">Reference proteome</keyword>
<evidence type="ECO:0000313" key="3">
    <source>
        <dbReference type="Proteomes" id="UP001199319"/>
    </source>
</evidence>
<feature type="chain" id="PRO_5042092484" evidence="1">
    <location>
        <begin position="20"/>
        <end position="168"/>
    </location>
</feature>
<accession>A0AAE3AD00</accession>
<dbReference type="PROSITE" id="PS51257">
    <property type="entry name" value="PROKAR_LIPOPROTEIN"/>
    <property type="match status" value="1"/>
</dbReference>
<gene>
    <name evidence="2" type="ORF">LKD37_03640</name>
</gene>
<keyword evidence="1" id="KW-0732">Signal</keyword>
<dbReference type="RefSeq" id="WP_302927979.1">
    <property type="nucleotide sequence ID" value="NZ_JAJEPW010000006.1"/>
</dbReference>
<dbReference type="AlphaFoldDB" id="A0AAE3AD00"/>
<sequence>MKKIAKILLPLALCFVLLAGCGQKVEWADPEDYQDHPYQDLSLGELADPERIVLAKNGREKSVFEKGSDEYEHLTTMIRSLIDTELDRNEQIEELGRKLDQTMLYMKLDEGTYLIYEYPADSYAPVYFSISDYPDDLLVCLASADPRYEAGPHAFIGVREVRDYLNSL</sequence>
<organism evidence="2 3">
    <name type="scientific">Brotocaccenecus cirricatena</name>
    <dbReference type="NCBI Taxonomy" id="3064195"/>
    <lineage>
        <taxon>Bacteria</taxon>
        <taxon>Bacillati</taxon>
        <taxon>Bacillota</taxon>
        <taxon>Clostridia</taxon>
        <taxon>Eubacteriales</taxon>
        <taxon>Oscillospiraceae</taxon>
        <taxon>Brotocaccenecus</taxon>
    </lineage>
</organism>
<evidence type="ECO:0000256" key="1">
    <source>
        <dbReference type="SAM" id="SignalP"/>
    </source>
</evidence>
<dbReference type="EMBL" id="JAJEPW010000006">
    <property type="protein sequence ID" value="MCC2128622.1"/>
    <property type="molecule type" value="Genomic_DNA"/>
</dbReference>
<dbReference type="Proteomes" id="UP001199319">
    <property type="component" value="Unassembled WGS sequence"/>
</dbReference>
<proteinExistence type="predicted"/>
<reference evidence="2" key="1">
    <citation type="submission" date="2021-10" db="EMBL/GenBank/DDBJ databases">
        <title>Anaerobic single-cell dispensing facilitates the cultivation of human gut bacteria.</title>
        <authorList>
            <person name="Afrizal A."/>
        </authorList>
    </citation>
    <scope>NUCLEOTIDE SEQUENCE</scope>
    <source>
        <strain evidence="2">CLA-AA-H272</strain>
    </source>
</reference>
<comment type="caution">
    <text evidence="2">The sequence shown here is derived from an EMBL/GenBank/DDBJ whole genome shotgun (WGS) entry which is preliminary data.</text>
</comment>
<evidence type="ECO:0000313" key="2">
    <source>
        <dbReference type="EMBL" id="MCC2128622.1"/>
    </source>
</evidence>
<name>A0AAE3AD00_9FIRM</name>